<reference evidence="1" key="1">
    <citation type="journal article" date="2021" name="Nat. Commun.">
        <title>Genetic determinants of endophytism in the Arabidopsis root mycobiome.</title>
        <authorList>
            <person name="Mesny F."/>
            <person name="Miyauchi S."/>
            <person name="Thiergart T."/>
            <person name="Pickel B."/>
            <person name="Atanasova L."/>
            <person name="Karlsson M."/>
            <person name="Huettel B."/>
            <person name="Barry K.W."/>
            <person name="Haridas S."/>
            <person name="Chen C."/>
            <person name="Bauer D."/>
            <person name="Andreopoulos W."/>
            <person name="Pangilinan J."/>
            <person name="LaButti K."/>
            <person name="Riley R."/>
            <person name="Lipzen A."/>
            <person name="Clum A."/>
            <person name="Drula E."/>
            <person name="Henrissat B."/>
            <person name="Kohler A."/>
            <person name="Grigoriev I.V."/>
            <person name="Martin F.M."/>
            <person name="Hacquard S."/>
        </authorList>
    </citation>
    <scope>NUCLEOTIDE SEQUENCE</scope>
    <source>
        <strain evidence="1">MPI-CAGE-CH-0230</strain>
    </source>
</reference>
<dbReference type="EMBL" id="JAGTJQ010000001">
    <property type="protein sequence ID" value="KAH7040472.1"/>
    <property type="molecule type" value="Genomic_DNA"/>
</dbReference>
<dbReference type="Proteomes" id="UP000756346">
    <property type="component" value="Unassembled WGS sequence"/>
</dbReference>
<sequence length="97" mass="10518">MRISMSWTLMWARGHSTKCELLYTWWHQVPRVSCTSALGRSATKACNLKTCSSARLKDGWLAGGSKCRSSHIQQSSSVSSLVIGAGGECRSGGKVRV</sequence>
<keyword evidence="2" id="KW-1185">Reference proteome</keyword>
<evidence type="ECO:0000313" key="2">
    <source>
        <dbReference type="Proteomes" id="UP000756346"/>
    </source>
</evidence>
<dbReference type="GeneID" id="70177406"/>
<organism evidence="1 2">
    <name type="scientific">Microdochium trichocladiopsis</name>
    <dbReference type="NCBI Taxonomy" id="1682393"/>
    <lineage>
        <taxon>Eukaryota</taxon>
        <taxon>Fungi</taxon>
        <taxon>Dikarya</taxon>
        <taxon>Ascomycota</taxon>
        <taxon>Pezizomycotina</taxon>
        <taxon>Sordariomycetes</taxon>
        <taxon>Xylariomycetidae</taxon>
        <taxon>Xylariales</taxon>
        <taxon>Microdochiaceae</taxon>
        <taxon>Microdochium</taxon>
    </lineage>
</organism>
<evidence type="ECO:0000313" key="1">
    <source>
        <dbReference type="EMBL" id="KAH7040472.1"/>
    </source>
</evidence>
<dbReference type="RefSeq" id="XP_046018527.1">
    <property type="nucleotide sequence ID" value="XM_046147860.1"/>
</dbReference>
<protein>
    <submittedName>
        <fullName evidence="1">Uncharacterized protein</fullName>
    </submittedName>
</protein>
<dbReference type="AlphaFoldDB" id="A0A9P8YEU2"/>
<name>A0A9P8YEU2_9PEZI</name>
<gene>
    <name evidence="1" type="ORF">B0I36DRAFT_10976</name>
</gene>
<proteinExistence type="predicted"/>
<accession>A0A9P8YEU2</accession>
<comment type="caution">
    <text evidence="1">The sequence shown here is derived from an EMBL/GenBank/DDBJ whole genome shotgun (WGS) entry which is preliminary data.</text>
</comment>